<feature type="transmembrane region" description="Helical" evidence="1">
    <location>
        <begin position="51"/>
        <end position="84"/>
    </location>
</feature>
<proteinExistence type="predicted"/>
<dbReference type="EMBL" id="JBHMEC010000011">
    <property type="protein sequence ID" value="MFB9149527.1"/>
    <property type="molecule type" value="Genomic_DNA"/>
</dbReference>
<reference evidence="2 3" key="1">
    <citation type="submission" date="2024-09" db="EMBL/GenBank/DDBJ databases">
        <authorList>
            <person name="Sun Q."/>
            <person name="Mori K."/>
        </authorList>
    </citation>
    <scope>NUCLEOTIDE SEQUENCE [LARGE SCALE GENOMIC DNA]</scope>
    <source>
        <strain evidence="2 3">CECT 9424</strain>
    </source>
</reference>
<accession>A0ABV5HYV7</accession>
<keyword evidence="1" id="KW-1133">Transmembrane helix</keyword>
<name>A0ABV5HYV7_9RHOB</name>
<keyword evidence="1" id="KW-0812">Transmembrane</keyword>
<keyword evidence="1" id="KW-0472">Membrane</keyword>
<protein>
    <recommendedName>
        <fullName evidence="4">DUF5658 domain-containing protein</fullName>
    </recommendedName>
</protein>
<gene>
    <name evidence="2" type="ORF">ACFFU4_07155</name>
</gene>
<dbReference type="RefSeq" id="WP_377068532.1">
    <property type="nucleotide sequence ID" value="NZ_JBHMEC010000011.1"/>
</dbReference>
<evidence type="ECO:0000313" key="2">
    <source>
        <dbReference type="EMBL" id="MFB9149527.1"/>
    </source>
</evidence>
<organism evidence="2 3">
    <name type="scientific">Roseovarius ramblicola</name>
    <dbReference type="NCBI Taxonomy" id="2022336"/>
    <lineage>
        <taxon>Bacteria</taxon>
        <taxon>Pseudomonadati</taxon>
        <taxon>Pseudomonadota</taxon>
        <taxon>Alphaproteobacteria</taxon>
        <taxon>Rhodobacterales</taxon>
        <taxon>Roseobacteraceae</taxon>
        <taxon>Roseovarius</taxon>
    </lineage>
</organism>
<evidence type="ECO:0000313" key="3">
    <source>
        <dbReference type="Proteomes" id="UP001589670"/>
    </source>
</evidence>
<evidence type="ECO:0008006" key="4">
    <source>
        <dbReference type="Google" id="ProtNLM"/>
    </source>
</evidence>
<comment type="caution">
    <text evidence="2">The sequence shown here is derived from an EMBL/GenBank/DDBJ whole genome shotgun (WGS) entry which is preliminary data.</text>
</comment>
<dbReference type="Proteomes" id="UP001589670">
    <property type="component" value="Unassembled WGS sequence"/>
</dbReference>
<sequence length="93" mass="10564">MTTLIWIAFAAAQLADVLTTRRFLALGIREASPWWRWVQAHLGWWWWVPRLVVAWALAGGLQWWAGSVVLVAVMAVAIGGVAVWNWRQIGRRG</sequence>
<evidence type="ECO:0000256" key="1">
    <source>
        <dbReference type="SAM" id="Phobius"/>
    </source>
</evidence>
<keyword evidence="3" id="KW-1185">Reference proteome</keyword>